<evidence type="ECO:0000256" key="2">
    <source>
        <dbReference type="ARBA" id="ARBA00022475"/>
    </source>
</evidence>
<evidence type="ECO:0000256" key="1">
    <source>
        <dbReference type="ARBA" id="ARBA00004651"/>
    </source>
</evidence>
<dbReference type="InterPro" id="IPR025857">
    <property type="entry name" value="MacB_PCD"/>
</dbReference>
<dbReference type="STRING" id="675864.SAMN04489747_2198"/>
<dbReference type="OrthoDB" id="9780560at2"/>
<proteinExistence type="inferred from homology"/>
<dbReference type="Pfam" id="PF02687">
    <property type="entry name" value="FtsX"/>
    <property type="match status" value="1"/>
</dbReference>
<evidence type="ECO:0000256" key="7">
    <source>
        <dbReference type="SAM" id="Phobius"/>
    </source>
</evidence>
<feature type="transmembrane region" description="Helical" evidence="7">
    <location>
        <begin position="343"/>
        <end position="376"/>
    </location>
</feature>
<evidence type="ECO:0000259" key="9">
    <source>
        <dbReference type="Pfam" id="PF12704"/>
    </source>
</evidence>
<evidence type="ECO:0000256" key="4">
    <source>
        <dbReference type="ARBA" id="ARBA00022989"/>
    </source>
</evidence>
<dbReference type="RefSeq" id="WP_090593339.1">
    <property type="nucleotide sequence ID" value="NZ_LT629688.1"/>
</dbReference>
<keyword evidence="2" id="KW-1003">Cell membrane</keyword>
<feature type="domain" description="ABC3 transporter permease C-terminal" evidence="8">
    <location>
        <begin position="301"/>
        <end position="424"/>
    </location>
</feature>
<dbReference type="InterPro" id="IPR050250">
    <property type="entry name" value="Macrolide_Exporter_MacB"/>
</dbReference>
<feature type="transmembrane region" description="Helical" evidence="7">
    <location>
        <begin position="396"/>
        <end position="417"/>
    </location>
</feature>
<gene>
    <name evidence="10" type="ORF">SAMN04489747_2198</name>
</gene>
<evidence type="ECO:0000256" key="6">
    <source>
        <dbReference type="ARBA" id="ARBA00038076"/>
    </source>
</evidence>
<comment type="similarity">
    <text evidence="6">Belongs to the ABC-4 integral membrane protein family.</text>
</comment>
<dbReference type="GO" id="GO:0005886">
    <property type="term" value="C:plasma membrane"/>
    <property type="evidence" value="ECO:0007669"/>
    <property type="project" value="UniProtKB-SubCell"/>
</dbReference>
<dbReference type="InterPro" id="IPR003838">
    <property type="entry name" value="ABC3_permease_C"/>
</dbReference>
<dbReference type="PANTHER" id="PTHR30572:SF4">
    <property type="entry name" value="ABC TRANSPORTER PERMEASE YTRF"/>
    <property type="match status" value="1"/>
</dbReference>
<evidence type="ECO:0000259" key="8">
    <source>
        <dbReference type="Pfam" id="PF02687"/>
    </source>
</evidence>
<dbReference type="PANTHER" id="PTHR30572">
    <property type="entry name" value="MEMBRANE COMPONENT OF TRANSPORTER-RELATED"/>
    <property type="match status" value="1"/>
</dbReference>
<comment type="subcellular location">
    <subcellularLocation>
        <location evidence="1">Cell membrane</location>
        <topology evidence="1">Multi-pass membrane protein</topology>
    </subcellularLocation>
</comment>
<dbReference type="Pfam" id="PF12704">
    <property type="entry name" value="MacB_PCD"/>
    <property type="match status" value="1"/>
</dbReference>
<name>A0A1G6Z7S4_9ACTN</name>
<evidence type="ECO:0000256" key="5">
    <source>
        <dbReference type="ARBA" id="ARBA00023136"/>
    </source>
</evidence>
<organism evidence="10 11">
    <name type="scientific">Auraticoccus monumenti</name>
    <dbReference type="NCBI Taxonomy" id="675864"/>
    <lineage>
        <taxon>Bacteria</taxon>
        <taxon>Bacillati</taxon>
        <taxon>Actinomycetota</taxon>
        <taxon>Actinomycetes</taxon>
        <taxon>Propionibacteriales</taxon>
        <taxon>Propionibacteriaceae</taxon>
        <taxon>Auraticoccus</taxon>
    </lineage>
</organism>
<sequence>MNTATLVATAVANSLRSASRTALTSAAIVIGAFTLTLTTGVGAGINSYIDTTVDAFGAEDVLTVTHSPEGGDGPQRYDAETTLTTNEAAGPPGSSNTVEAVTEDDLRELRDVEGVLTAEPTLALSADYISHDDGRPYLLQVTGLTTGTTLQLLAGEQLDNDSSTRQVALPESYLDPLDLDDAEAAIDEEVTVAVTDADGEQTTLTATITAVTEPGLGGTEAATANTALAEALYDRQSVGVSDEEKESYPSATVTFDTASTETEVIDLKDQLADLGYDAQTVDDQIGDFTTVIDTVVLILNGFAVIALLAAGLGIVNTLLMSVQERTREIGLMKAMGLGSGRIFSLFSIEAAFIGLIGSVVGVGLAVVVGTIANVVLTGGALADLPGLTLLVFSPASIGGIILLILAIALAAGAIPALRAARQDPIESLRYE</sequence>
<accession>A0A1G6Z7S4</accession>
<dbReference type="Proteomes" id="UP000198546">
    <property type="component" value="Chromosome i"/>
</dbReference>
<dbReference type="GO" id="GO:0022857">
    <property type="term" value="F:transmembrane transporter activity"/>
    <property type="evidence" value="ECO:0007669"/>
    <property type="project" value="TreeGrafter"/>
</dbReference>
<keyword evidence="3 7" id="KW-0812">Transmembrane</keyword>
<reference evidence="10 11" key="1">
    <citation type="submission" date="2016-10" db="EMBL/GenBank/DDBJ databases">
        <authorList>
            <person name="de Groot N.N."/>
        </authorList>
    </citation>
    <scope>NUCLEOTIDE SEQUENCE [LARGE SCALE GENOMIC DNA]</scope>
    <source>
        <strain evidence="10 11">MON 2.2</strain>
    </source>
</reference>
<dbReference type="EMBL" id="LT629688">
    <property type="protein sequence ID" value="SDD98037.1"/>
    <property type="molecule type" value="Genomic_DNA"/>
</dbReference>
<evidence type="ECO:0000313" key="11">
    <source>
        <dbReference type="Proteomes" id="UP000198546"/>
    </source>
</evidence>
<keyword evidence="4 7" id="KW-1133">Transmembrane helix</keyword>
<protein>
    <submittedName>
        <fullName evidence="10">Putative ABC transport system permease protein</fullName>
    </submittedName>
</protein>
<evidence type="ECO:0000256" key="3">
    <source>
        <dbReference type="ARBA" id="ARBA00022692"/>
    </source>
</evidence>
<feature type="domain" description="MacB-like periplasmic core" evidence="9">
    <location>
        <begin position="21"/>
        <end position="224"/>
    </location>
</feature>
<keyword evidence="5 7" id="KW-0472">Membrane</keyword>
<dbReference type="AlphaFoldDB" id="A0A1G6Z7S4"/>
<feature type="transmembrane region" description="Helical" evidence="7">
    <location>
        <begin position="297"/>
        <end position="322"/>
    </location>
</feature>
<keyword evidence="11" id="KW-1185">Reference proteome</keyword>
<evidence type="ECO:0000313" key="10">
    <source>
        <dbReference type="EMBL" id="SDD98037.1"/>
    </source>
</evidence>